<proteinExistence type="predicted"/>
<name>A0A139KQT3_BACT4</name>
<dbReference type="RefSeq" id="WP_014299605.1">
    <property type="nucleotide sequence ID" value="NZ_AP022660.1"/>
</dbReference>
<evidence type="ECO:0000313" key="2">
    <source>
        <dbReference type="Proteomes" id="UP000500882"/>
    </source>
</evidence>
<dbReference type="EMBL" id="AP022660">
    <property type="protein sequence ID" value="BCA51858.1"/>
    <property type="molecule type" value="Genomic_DNA"/>
</dbReference>
<dbReference type="AlphaFoldDB" id="A0A139KQT3"/>
<sequence>MKTLSEKEFNGFNVNAMFTERAERAKKELSPLMQEIRKYIPQAEYGYHVESGEYPAFYGVRIEFTYNGIRFHVCKIYKENKYRIAADMEHFEYVNRYDIERAGNQYEKPCNIGVFTAKKINDWINYYTQIYRQVEQENVENSKKVADFLKSIENEPVRWEGNNHSKGTIIRNGLRFTFYIEEGHLYFELSLSYRGTADYDTFRLIADNRYIPKGNY</sequence>
<evidence type="ECO:0000313" key="1">
    <source>
        <dbReference type="EMBL" id="BCA51858.1"/>
    </source>
</evidence>
<protein>
    <submittedName>
        <fullName evidence="1">Uncharacterized protein</fullName>
    </submittedName>
</protein>
<reference evidence="1 2" key="1">
    <citation type="submission" date="2020-02" db="EMBL/GenBank/DDBJ databases">
        <title>Whole-genome sequencing and comparative analysis of the genomes of Bacteroides thetaiotaomicron and Escherichia coli isolated from a healthy resident in Vietnam.</title>
        <authorList>
            <person name="Mohsin M."/>
            <person name="Tanaka K."/>
            <person name="Kawahara R."/>
            <person name="Kondo S."/>
            <person name="Noguchi H."/>
            <person name="Motooka D."/>
            <person name="Nakamura S."/>
            <person name="Khong D.T."/>
            <person name="Nguyen T.N."/>
            <person name="Tran H.T."/>
            <person name="Yamamoto Y."/>
        </authorList>
    </citation>
    <scope>NUCLEOTIDE SEQUENCE [LARGE SCALE GENOMIC DNA]</scope>
    <source>
        <strain evidence="1 2">F9-2</strain>
    </source>
</reference>
<dbReference type="GeneID" id="69983870"/>
<organism evidence="1 2">
    <name type="scientific">Bacteroides thetaiotaomicron</name>
    <dbReference type="NCBI Taxonomy" id="818"/>
    <lineage>
        <taxon>Bacteria</taxon>
        <taxon>Pseudomonadati</taxon>
        <taxon>Bacteroidota</taxon>
        <taxon>Bacteroidia</taxon>
        <taxon>Bacteroidales</taxon>
        <taxon>Bacteroidaceae</taxon>
        <taxon>Bacteroides</taxon>
    </lineage>
</organism>
<accession>A0A139KQT3</accession>
<dbReference type="Proteomes" id="UP000500882">
    <property type="component" value="Chromosome"/>
</dbReference>
<gene>
    <name evidence="1" type="ORF">BatF92_38000</name>
</gene>